<dbReference type="AlphaFoldDB" id="A0AAE1LGR4"/>
<dbReference type="GO" id="GO:0009791">
    <property type="term" value="P:post-embryonic development"/>
    <property type="evidence" value="ECO:0007669"/>
    <property type="project" value="UniProtKB-ARBA"/>
</dbReference>
<dbReference type="PANTHER" id="PTHR13703">
    <property type="entry name" value="SMAD"/>
    <property type="match status" value="1"/>
</dbReference>
<dbReference type="InterPro" id="IPR008984">
    <property type="entry name" value="SMAD_FHA_dom_sf"/>
</dbReference>
<accession>A0AAE1LGR4</accession>
<evidence type="ECO:0000313" key="6">
    <source>
        <dbReference type="Proteomes" id="UP001219518"/>
    </source>
</evidence>
<comment type="caution">
    <text evidence="5">The sequence shown here is derived from an EMBL/GenBank/DDBJ whole genome shotgun (WGS) entry which is preliminary data.</text>
</comment>
<reference evidence="5" key="2">
    <citation type="journal article" date="2023" name="BMC Genomics">
        <title>Pest status, molecular evolution, and epigenetic factors derived from the genome assembly of Frankliniella fusca, a thysanopteran phytovirus vector.</title>
        <authorList>
            <person name="Catto M.A."/>
            <person name="Labadie P.E."/>
            <person name="Jacobson A.L."/>
            <person name="Kennedy G.G."/>
            <person name="Srinivasan R."/>
            <person name="Hunt B.G."/>
        </authorList>
    </citation>
    <scope>NUCLEOTIDE SEQUENCE</scope>
    <source>
        <strain evidence="5">PL_HMW_Pooled</strain>
    </source>
</reference>
<evidence type="ECO:0000256" key="3">
    <source>
        <dbReference type="SAM" id="MobiDB-lite"/>
    </source>
</evidence>
<evidence type="ECO:0000313" key="5">
    <source>
        <dbReference type="EMBL" id="KAK3918109.1"/>
    </source>
</evidence>
<evidence type="ECO:0000256" key="2">
    <source>
        <dbReference type="ARBA" id="ARBA00023163"/>
    </source>
</evidence>
<reference evidence="5" key="1">
    <citation type="submission" date="2021-07" db="EMBL/GenBank/DDBJ databases">
        <authorList>
            <person name="Catto M.A."/>
            <person name="Jacobson A."/>
            <person name="Kennedy G."/>
            <person name="Labadie P."/>
            <person name="Hunt B.G."/>
            <person name="Srinivasan R."/>
        </authorList>
    </citation>
    <scope>NUCLEOTIDE SEQUENCE</scope>
    <source>
        <strain evidence="5">PL_HMW_Pooled</strain>
        <tissue evidence="5">Head</tissue>
    </source>
</reference>
<keyword evidence="6" id="KW-1185">Reference proteome</keyword>
<dbReference type="Proteomes" id="UP001219518">
    <property type="component" value="Unassembled WGS sequence"/>
</dbReference>
<dbReference type="Gene3D" id="2.60.200.10">
    <property type="match status" value="1"/>
</dbReference>
<feature type="domain" description="MH2" evidence="4">
    <location>
        <begin position="46"/>
        <end position="226"/>
    </location>
</feature>
<name>A0AAE1LGR4_9NEOP</name>
<dbReference type="Pfam" id="PF03166">
    <property type="entry name" value="MH2"/>
    <property type="match status" value="1"/>
</dbReference>
<dbReference type="InterPro" id="IPR013790">
    <property type="entry name" value="Dwarfin"/>
</dbReference>
<dbReference type="PANTHER" id="PTHR13703:SF54">
    <property type="entry name" value="MOTHERS AGAINST DECAPENTAPLEGIC HOMOLOG"/>
    <property type="match status" value="1"/>
</dbReference>
<gene>
    <name evidence="5" type="ORF">KUF71_007538</name>
</gene>
<dbReference type="InterPro" id="IPR017855">
    <property type="entry name" value="SMAD-like_dom_sf"/>
</dbReference>
<dbReference type="GO" id="GO:0009653">
    <property type="term" value="P:anatomical structure morphogenesis"/>
    <property type="evidence" value="ECO:0007669"/>
    <property type="project" value="TreeGrafter"/>
</dbReference>
<organism evidence="5 6">
    <name type="scientific">Frankliniella fusca</name>
    <dbReference type="NCBI Taxonomy" id="407009"/>
    <lineage>
        <taxon>Eukaryota</taxon>
        <taxon>Metazoa</taxon>
        <taxon>Ecdysozoa</taxon>
        <taxon>Arthropoda</taxon>
        <taxon>Hexapoda</taxon>
        <taxon>Insecta</taxon>
        <taxon>Pterygota</taxon>
        <taxon>Neoptera</taxon>
        <taxon>Paraneoptera</taxon>
        <taxon>Thysanoptera</taxon>
        <taxon>Terebrantia</taxon>
        <taxon>Thripoidea</taxon>
        <taxon>Thripidae</taxon>
        <taxon>Frankliniella</taxon>
    </lineage>
</organism>
<dbReference type="GO" id="GO:0071144">
    <property type="term" value="C:heteromeric SMAD protein complex"/>
    <property type="evidence" value="ECO:0007669"/>
    <property type="project" value="TreeGrafter"/>
</dbReference>
<dbReference type="GO" id="GO:0006357">
    <property type="term" value="P:regulation of transcription by RNA polymerase II"/>
    <property type="evidence" value="ECO:0007669"/>
    <property type="project" value="TreeGrafter"/>
</dbReference>
<dbReference type="GO" id="GO:0140416">
    <property type="term" value="F:transcription regulator inhibitor activity"/>
    <property type="evidence" value="ECO:0007669"/>
    <property type="project" value="TreeGrafter"/>
</dbReference>
<feature type="region of interest" description="Disordered" evidence="3">
    <location>
        <begin position="1"/>
        <end position="23"/>
    </location>
</feature>
<dbReference type="SUPFAM" id="SSF49879">
    <property type="entry name" value="SMAD/FHA domain"/>
    <property type="match status" value="1"/>
</dbReference>
<dbReference type="GO" id="GO:0070411">
    <property type="term" value="F:I-SMAD binding"/>
    <property type="evidence" value="ECO:0007669"/>
    <property type="project" value="TreeGrafter"/>
</dbReference>
<keyword evidence="2" id="KW-0804">Transcription</keyword>
<sequence length="226" mass="24541">MPPPPPTPEQGGARSPGRLDPPNAAARWVAYPQGAPGGGGASAGSWCQLKYWELADRVGRLYEVQNPYINVSSAAEPSQANQGLCLATLAQHAPSRPAGSALARAVERTRAKIGLGVTLSQEPDGVWAYNRSDHPIFVNSPTLDDPESRTLLVYRVPPGHCLNIFRADTTSQHWERWRRCNELAHSGPVDPGAVRISFAKGWGPKYSRQEVTACPCWIEVLLSPCR</sequence>
<dbReference type="GO" id="GO:0050793">
    <property type="term" value="P:regulation of developmental process"/>
    <property type="evidence" value="ECO:0007669"/>
    <property type="project" value="UniProtKB-ARBA"/>
</dbReference>
<proteinExistence type="predicted"/>
<dbReference type="GO" id="GO:0060395">
    <property type="term" value="P:SMAD protein signal transduction"/>
    <property type="evidence" value="ECO:0007669"/>
    <property type="project" value="TreeGrafter"/>
</dbReference>
<dbReference type="GO" id="GO:0030154">
    <property type="term" value="P:cell differentiation"/>
    <property type="evidence" value="ECO:0007669"/>
    <property type="project" value="TreeGrafter"/>
</dbReference>
<dbReference type="InterPro" id="IPR001132">
    <property type="entry name" value="SMAD_dom_Dwarfin-type"/>
</dbReference>
<protein>
    <submittedName>
        <fullName evidence="5">Mothers against decapentaplegic-like protein 6</fullName>
    </submittedName>
</protein>
<dbReference type="PROSITE" id="PS51076">
    <property type="entry name" value="MH2"/>
    <property type="match status" value="1"/>
</dbReference>
<evidence type="ECO:0000259" key="4">
    <source>
        <dbReference type="PROSITE" id="PS51076"/>
    </source>
</evidence>
<keyword evidence="1" id="KW-0805">Transcription regulation</keyword>
<evidence type="ECO:0000256" key="1">
    <source>
        <dbReference type="ARBA" id="ARBA00023015"/>
    </source>
</evidence>
<dbReference type="SMART" id="SM00524">
    <property type="entry name" value="DWB"/>
    <property type="match status" value="1"/>
</dbReference>
<dbReference type="GO" id="GO:0051239">
    <property type="term" value="P:regulation of multicellular organismal process"/>
    <property type="evidence" value="ECO:0007669"/>
    <property type="project" value="UniProtKB-ARBA"/>
</dbReference>
<dbReference type="EMBL" id="JAHWGI010000879">
    <property type="protein sequence ID" value="KAK3918109.1"/>
    <property type="molecule type" value="Genomic_DNA"/>
</dbReference>